<dbReference type="Gene3D" id="1.25.40.10">
    <property type="entry name" value="Tetratricopeptide repeat domain"/>
    <property type="match status" value="1"/>
</dbReference>
<feature type="compositionally biased region" description="Pro residues" evidence="1">
    <location>
        <begin position="195"/>
        <end position="209"/>
    </location>
</feature>
<accession>A0ABT5EIK6</accession>
<keyword evidence="2" id="KW-1133">Transmembrane helix</keyword>
<dbReference type="RefSeq" id="WP_271916558.1">
    <property type="nucleotide sequence ID" value="NZ_JAQNDO010000001.1"/>
</dbReference>
<reference evidence="4 5" key="1">
    <citation type="submission" date="2022-11" db="EMBL/GenBank/DDBJ databases">
        <title>Minimal conservation of predation-associated metabolite biosynthetic gene clusters underscores biosynthetic potential of Myxococcota including descriptions for ten novel species: Archangium lansinium sp. nov., Myxococcus landrumus sp. nov., Nannocystis bai.</title>
        <authorList>
            <person name="Ahearne A."/>
            <person name="Stevens C."/>
            <person name="Dowd S."/>
        </authorList>
    </citation>
    <scope>NUCLEOTIDE SEQUENCE [LARGE SCALE GENOMIC DNA]</scope>
    <source>
        <strain evidence="4 5">RJM3</strain>
    </source>
</reference>
<proteinExistence type="predicted"/>
<feature type="signal peptide" evidence="3">
    <location>
        <begin position="1"/>
        <end position="25"/>
    </location>
</feature>
<keyword evidence="3" id="KW-0732">Signal</keyword>
<evidence type="ECO:0000313" key="5">
    <source>
        <dbReference type="Proteomes" id="UP001221411"/>
    </source>
</evidence>
<dbReference type="SUPFAM" id="SSF48452">
    <property type="entry name" value="TPR-like"/>
    <property type="match status" value="1"/>
</dbReference>
<gene>
    <name evidence="4" type="ORF">POL67_08285</name>
</gene>
<organism evidence="4 5">
    <name type="scientific">Polyangium mundeleinium</name>
    <dbReference type="NCBI Taxonomy" id="2995306"/>
    <lineage>
        <taxon>Bacteria</taxon>
        <taxon>Pseudomonadati</taxon>
        <taxon>Myxococcota</taxon>
        <taxon>Polyangia</taxon>
        <taxon>Polyangiales</taxon>
        <taxon>Polyangiaceae</taxon>
        <taxon>Polyangium</taxon>
    </lineage>
</organism>
<evidence type="ECO:0000256" key="3">
    <source>
        <dbReference type="SAM" id="SignalP"/>
    </source>
</evidence>
<dbReference type="EMBL" id="JAQNDO010000001">
    <property type="protein sequence ID" value="MDC0741339.1"/>
    <property type="molecule type" value="Genomic_DNA"/>
</dbReference>
<protein>
    <submittedName>
        <fullName evidence="4">PEGA domain-containing protein</fullName>
    </submittedName>
</protein>
<evidence type="ECO:0000313" key="4">
    <source>
        <dbReference type="EMBL" id="MDC0741339.1"/>
    </source>
</evidence>
<evidence type="ECO:0000256" key="2">
    <source>
        <dbReference type="SAM" id="Phobius"/>
    </source>
</evidence>
<sequence>MTNARSILGGMVCLGLLASAREAPAQDVAAAEALFRKGVAEMEAQQFAVACPHIAESQRLDPRPGTLYTLAYCEMNAGRIATAVAHYEDYLRAYDRMTPEQQKKQADRAQKASAQKETLSKEVPELLIVLPPAAPAGTRVLRDGTPMGAAMLGISLPIDPGEHVVVLEVPGAKAVETKVSVARGEKKTLELVLPAPEPAANPKPPPPLVPNVAEKPKEPETPVAPASRGSGLRTGGFVALGIGVAGLVTYGVTGGLAVAKKADVDANCKGTQCNQAGMDAVEQGRTLSTVATVGLGVGVVGVAAGIVMVVMGGGGETKGPVKTGVRAATFDVGPSAVSLGLKGTF</sequence>
<feature type="transmembrane region" description="Helical" evidence="2">
    <location>
        <begin position="290"/>
        <end position="312"/>
    </location>
</feature>
<dbReference type="Proteomes" id="UP001221411">
    <property type="component" value="Unassembled WGS sequence"/>
</dbReference>
<keyword evidence="2" id="KW-0472">Membrane</keyword>
<feature type="chain" id="PRO_5046271719" evidence="3">
    <location>
        <begin position="26"/>
        <end position="345"/>
    </location>
</feature>
<dbReference type="InterPro" id="IPR011990">
    <property type="entry name" value="TPR-like_helical_dom_sf"/>
</dbReference>
<keyword evidence="2" id="KW-0812">Transmembrane</keyword>
<name>A0ABT5EIK6_9BACT</name>
<keyword evidence="5" id="KW-1185">Reference proteome</keyword>
<comment type="caution">
    <text evidence="4">The sequence shown here is derived from an EMBL/GenBank/DDBJ whole genome shotgun (WGS) entry which is preliminary data.</text>
</comment>
<feature type="region of interest" description="Disordered" evidence="1">
    <location>
        <begin position="195"/>
        <end position="229"/>
    </location>
</feature>
<evidence type="ECO:0000256" key="1">
    <source>
        <dbReference type="SAM" id="MobiDB-lite"/>
    </source>
</evidence>